<name>A0A914CQK2_9BILA</name>
<evidence type="ECO:0000313" key="2">
    <source>
        <dbReference type="WBParaSite" id="ACRNAN_scaffold13158.g28966.t1"/>
    </source>
</evidence>
<evidence type="ECO:0000313" key="1">
    <source>
        <dbReference type="Proteomes" id="UP000887540"/>
    </source>
</evidence>
<dbReference type="Proteomes" id="UP000887540">
    <property type="component" value="Unplaced"/>
</dbReference>
<reference evidence="2" key="1">
    <citation type="submission" date="2022-11" db="UniProtKB">
        <authorList>
            <consortium name="WormBaseParasite"/>
        </authorList>
    </citation>
    <scope>IDENTIFICATION</scope>
</reference>
<accession>A0A914CQK2</accession>
<protein>
    <submittedName>
        <fullName evidence="2">Uncharacterized protein</fullName>
    </submittedName>
</protein>
<keyword evidence="1" id="KW-1185">Reference proteome</keyword>
<dbReference type="WBParaSite" id="ACRNAN_scaffold13158.g28966.t1">
    <property type="protein sequence ID" value="ACRNAN_scaffold13158.g28966.t1"/>
    <property type="gene ID" value="ACRNAN_scaffold13158.g28966"/>
</dbReference>
<sequence>MTSTINEFSESDSSDYEFEEKDLLAEEDYEQDDDYLLDERSFSNCDKTNYEDDWIPTPSYQRPYEFEYMASDIPKRTYKSPDEAFSSLISYKIIKV</sequence>
<organism evidence="1 2">
    <name type="scientific">Acrobeloides nanus</name>
    <dbReference type="NCBI Taxonomy" id="290746"/>
    <lineage>
        <taxon>Eukaryota</taxon>
        <taxon>Metazoa</taxon>
        <taxon>Ecdysozoa</taxon>
        <taxon>Nematoda</taxon>
        <taxon>Chromadorea</taxon>
        <taxon>Rhabditida</taxon>
        <taxon>Tylenchina</taxon>
        <taxon>Cephalobomorpha</taxon>
        <taxon>Cephaloboidea</taxon>
        <taxon>Cephalobidae</taxon>
        <taxon>Acrobeloides</taxon>
    </lineage>
</organism>
<dbReference type="AlphaFoldDB" id="A0A914CQK2"/>
<proteinExistence type="predicted"/>